<comment type="caution">
    <text evidence="2">The sequence shown here is derived from an EMBL/GenBank/DDBJ whole genome shotgun (WGS) entry which is preliminary data.</text>
</comment>
<feature type="region of interest" description="Disordered" evidence="1">
    <location>
        <begin position="193"/>
        <end position="222"/>
    </location>
</feature>
<evidence type="ECO:0000313" key="3">
    <source>
        <dbReference type="Proteomes" id="UP000287166"/>
    </source>
</evidence>
<dbReference type="AlphaFoldDB" id="A0A401GCD6"/>
<accession>A0A401GCD6</accession>
<dbReference type="InParanoid" id="A0A401GCD6"/>
<reference evidence="2 3" key="1">
    <citation type="journal article" date="2018" name="Sci. Rep.">
        <title>Genome sequence of the cauliflower mushroom Sparassis crispa (Hanabiratake) and its association with beneficial usage.</title>
        <authorList>
            <person name="Kiyama R."/>
            <person name="Furutani Y."/>
            <person name="Kawaguchi K."/>
            <person name="Nakanishi T."/>
        </authorList>
    </citation>
    <scope>NUCLEOTIDE SEQUENCE [LARGE SCALE GENOMIC DNA]</scope>
</reference>
<evidence type="ECO:0000256" key="1">
    <source>
        <dbReference type="SAM" id="MobiDB-lite"/>
    </source>
</evidence>
<dbReference type="OrthoDB" id="435402at2759"/>
<dbReference type="InterPro" id="IPR018606">
    <property type="entry name" value="Arb1"/>
</dbReference>
<protein>
    <submittedName>
        <fullName evidence="2">Uncharacterized protein</fullName>
    </submittedName>
</protein>
<feature type="compositionally biased region" description="Low complexity" evidence="1">
    <location>
        <begin position="439"/>
        <end position="452"/>
    </location>
</feature>
<gene>
    <name evidence="2" type="ORF">SCP_0210400</name>
</gene>
<keyword evidence="3" id="KW-1185">Reference proteome</keyword>
<dbReference type="STRING" id="139825.A0A401GCD6"/>
<dbReference type="RefSeq" id="XP_027610752.1">
    <property type="nucleotide sequence ID" value="XM_027754951.1"/>
</dbReference>
<name>A0A401GCD6_9APHY</name>
<organism evidence="2 3">
    <name type="scientific">Sparassis crispa</name>
    <dbReference type="NCBI Taxonomy" id="139825"/>
    <lineage>
        <taxon>Eukaryota</taxon>
        <taxon>Fungi</taxon>
        <taxon>Dikarya</taxon>
        <taxon>Basidiomycota</taxon>
        <taxon>Agaricomycotina</taxon>
        <taxon>Agaricomycetes</taxon>
        <taxon>Polyporales</taxon>
        <taxon>Sparassidaceae</taxon>
        <taxon>Sparassis</taxon>
    </lineage>
</organism>
<dbReference type="GO" id="GO:0033167">
    <property type="term" value="C:ARC complex"/>
    <property type="evidence" value="ECO:0007669"/>
    <property type="project" value="InterPro"/>
</dbReference>
<dbReference type="GO" id="GO:0031047">
    <property type="term" value="P:regulatory ncRNA-mediated gene silencing"/>
    <property type="evidence" value="ECO:0007669"/>
    <property type="project" value="InterPro"/>
</dbReference>
<dbReference type="Proteomes" id="UP000287166">
    <property type="component" value="Unassembled WGS sequence"/>
</dbReference>
<dbReference type="Pfam" id="PF09692">
    <property type="entry name" value="Arb1"/>
    <property type="match status" value="1"/>
</dbReference>
<dbReference type="GeneID" id="38776756"/>
<dbReference type="EMBL" id="BFAD01000002">
    <property type="protein sequence ID" value="GBE79839.1"/>
    <property type="molecule type" value="Genomic_DNA"/>
</dbReference>
<feature type="compositionally biased region" description="Basic and acidic residues" evidence="1">
    <location>
        <begin position="207"/>
        <end position="222"/>
    </location>
</feature>
<evidence type="ECO:0000313" key="2">
    <source>
        <dbReference type="EMBL" id="GBE79839.1"/>
    </source>
</evidence>
<feature type="compositionally biased region" description="Acidic residues" evidence="1">
    <location>
        <begin position="193"/>
        <end position="206"/>
    </location>
</feature>
<proteinExistence type="predicted"/>
<feature type="compositionally biased region" description="Basic and acidic residues" evidence="1">
    <location>
        <begin position="427"/>
        <end position="437"/>
    </location>
</feature>
<feature type="region of interest" description="Disordered" evidence="1">
    <location>
        <begin position="371"/>
        <end position="400"/>
    </location>
</feature>
<sequence length="679" mass="75646">MSTPIDVTVTNAPNGAPHALGNADALSRPYLIFPPFPAPPPGVSITPFKAFKPSGIEINLDPRPDDVEHDGLGVPTLELRVKHELTEAEQRRRRRPRAPLVDAGGRRPVWYEEWAVVEHQRRTTTPIDPSLSRVDRLHQASQDFKAGRTWPPLPSGVQQLWDAFRLYIGIISNIQPPMSRKRAAMFHAAVADAEAEADSEDDDDAEDGAKPPPRERRVALIDEDQARSVQEQRFADRRPLDTEERQARREYFREAKDQRMDAFFNDTERDIRVFFSAYFRDKGLMWSEQRTRDGPILVGFFLNFLLRNRVLPEPEHERGLRRGLVVVEQARTELPATFTVARALPDKFSDGCRALWGSMTARLNWANIAEDDAKQTQGDEPDAKRRKLDGTQEETEDERVLREAAGGADIEVLTPDVVMNIAQEIESENRKKEKESVENADAAADNAGWGAPADDAWGAADTEPWGGTGEGEGAYNFAPPTADTWDIGPQPNQIMAFFGPTLFPLTHTTGIIERATRRIVRVTAPEKTKAKKKKGRSAAELIEEELTRRLARMVLEPWSGHELHKNSEITEPIILPDSRGAVVSETAETAGNSASAVHNPSKEQITVLIDPSIADKMVVGMGLGATWVQLARQDLTAAPDASEADEKNKKGGWGEAGQPTPYWYMEQLVSVLPSFHTEQ</sequence>
<feature type="region of interest" description="Disordered" evidence="1">
    <location>
        <begin position="427"/>
        <end position="452"/>
    </location>
</feature>